<keyword evidence="5" id="KW-0677">Repeat</keyword>
<evidence type="ECO:0000256" key="5">
    <source>
        <dbReference type="ARBA" id="ARBA00022737"/>
    </source>
</evidence>
<dbReference type="InterPro" id="IPR001611">
    <property type="entry name" value="Leu-rich_rpt"/>
</dbReference>
<dbReference type="PROSITE" id="PS51450">
    <property type="entry name" value="LRR"/>
    <property type="match status" value="9"/>
</dbReference>
<dbReference type="InterPro" id="IPR003591">
    <property type="entry name" value="Leu-rich_rpt_typical-subtyp"/>
</dbReference>
<dbReference type="InterPro" id="IPR057263">
    <property type="entry name" value="COR-B"/>
</dbReference>
<dbReference type="InterPro" id="IPR020859">
    <property type="entry name" value="ROC"/>
</dbReference>
<dbReference type="SMART" id="SM00369">
    <property type="entry name" value="LRR_TYP"/>
    <property type="match status" value="10"/>
</dbReference>
<evidence type="ECO:0000313" key="13">
    <source>
        <dbReference type="EMBL" id="MDJ1183968.1"/>
    </source>
</evidence>
<evidence type="ECO:0000256" key="7">
    <source>
        <dbReference type="ARBA" id="ARBA00022777"/>
    </source>
</evidence>
<keyword evidence="7" id="KW-0418">Kinase</keyword>
<dbReference type="Gene3D" id="3.30.70.1390">
    <property type="entry name" value="ROC domain from the Parkinson's disease-associated leucine-rich repeat kinase 2"/>
    <property type="match status" value="1"/>
</dbReference>
<dbReference type="PROSITE" id="PS51424">
    <property type="entry name" value="ROC"/>
    <property type="match status" value="1"/>
</dbReference>
<evidence type="ECO:0000256" key="4">
    <source>
        <dbReference type="ARBA" id="ARBA00022679"/>
    </source>
</evidence>
<feature type="domain" description="Roc" evidence="12">
    <location>
        <begin position="287"/>
        <end position="466"/>
    </location>
</feature>
<evidence type="ECO:0000256" key="2">
    <source>
        <dbReference type="ARBA" id="ARBA00022527"/>
    </source>
</evidence>
<keyword evidence="9" id="KW-0342">GTP-binding</keyword>
<protein>
    <recommendedName>
        <fullName evidence="1">non-specific serine/threonine protein kinase</fullName>
        <ecNumber evidence="1">2.7.11.1</ecNumber>
    </recommendedName>
</protein>
<dbReference type="InterPro" id="IPR032675">
    <property type="entry name" value="LRR_dom_sf"/>
</dbReference>
<keyword evidence="3" id="KW-0433">Leucine-rich repeat</keyword>
<comment type="catalytic activity">
    <reaction evidence="10">
        <text>L-threonyl-[protein] + ATP = O-phospho-L-threonyl-[protein] + ADP + H(+)</text>
        <dbReference type="Rhea" id="RHEA:46608"/>
        <dbReference type="Rhea" id="RHEA-COMP:11060"/>
        <dbReference type="Rhea" id="RHEA-COMP:11605"/>
        <dbReference type="ChEBI" id="CHEBI:15378"/>
        <dbReference type="ChEBI" id="CHEBI:30013"/>
        <dbReference type="ChEBI" id="CHEBI:30616"/>
        <dbReference type="ChEBI" id="CHEBI:61977"/>
        <dbReference type="ChEBI" id="CHEBI:456216"/>
        <dbReference type="EC" id="2.7.11.1"/>
    </reaction>
</comment>
<dbReference type="InterPro" id="IPR027417">
    <property type="entry name" value="P-loop_NTPase"/>
</dbReference>
<sequence length="1043" mass="118242">MDTNEAYRIAEERIAIARQQGETVLDLSNLGLTEVPDAIAQLTSLQGLSLNNNQLSELPEAIAQLTSLQGLYLSGNQLSEVPEAIAQLTSLQRLDLDNNQLSEVPEAIAQLTSLQRLDLDNNQLSEVPEAIAQLTSLQRLDLHNNQLSEVPEAIAQLTSLQRLDLHNNQLSEVPEAISQLTSLQRLYLHNNQLSEVPEAIAQLTSLQQLDLDNNQLSEVPEAIAQLTSLQWLYLNNNQLSEVPEAIAQLTSLQELSLNNNPLNPELEAAYEQGLDAVKTYLQALAEDKVILNEAKLILVGEGEVGKTCLLGALRGDEWVEGRLTTHGIQIKPVEVIHPNGNKEIVLNGWDFGGQRVYRPTHQLFFTAPAVYLVVWKPREGPQQGFVNEWITLIKHREPDAKILVVATHGGPSQRQPDIDRQELIDKFSTDTIQGFFFIDSKPHPTTGECRNIPNLKQAIAQVAATLPGMGRTIPAAWYRVREALRVTNQPYLTYNQVMDICAEQGVEGFLADLCLRVFHTLGHLIHYHYDPLLKDIVILKPDWLAKAISFALDDKQIRDNNGLVQFDYLSQLWENPPFEEETGYPKDLHRLFLKLMERFDLSYQVVDPDFCDPHNPTSLIAQLVDDQRPDSLPWDAEIPDGKHQKIQICRIVDDRGQLAKAEGLFYRLIVRFHKYSLGRDNYTNSVHWQRGLILDDNHNGRAFLEYIDTNIRITVRAAYPEFFLNELTKDVKWLVEHFWEGLRCEIVVPCIEPCGKSQPGLGQFEVEKLIASKEKGHSEYPCNVSGCDEWQNIDALIRNTTAAQTSPELTLNQLLQNQALFLQRISDLEQLGQESLANDQRLRSQLDEQFTQFIQMFNDEAKEGPRLFSLERTKTGFLDRPKAISIKVKLTLWCEHSRKPLPELNEDKTKGVYLLDVPREWFTKAKPYLTAVTRTIGLIVPVVSSAGKWLMEDTAYNDIAEEWDVAQKGIAASAKGGDLALDWASRQDAPNLEHGREIEAQGSVLRQLHSFLKEKDPTFGGLVRVQNRQYKYLWVHENFVDEY</sequence>
<proteinExistence type="predicted"/>
<name>A0ABT7C0D3_9CYAN</name>
<dbReference type="Pfam" id="PF23598">
    <property type="entry name" value="LRR_14"/>
    <property type="match status" value="2"/>
</dbReference>
<dbReference type="PANTHER" id="PTHR48051">
    <property type="match status" value="1"/>
</dbReference>
<evidence type="ECO:0000256" key="9">
    <source>
        <dbReference type="ARBA" id="ARBA00023134"/>
    </source>
</evidence>
<reference evidence="13 14" key="1">
    <citation type="submission" date="2023-01" db="EMBL/GenBank/DDBJ databases">
        <title>Novel diversity within Roseofilum (Cyanobacteria; Desertifilaceae) from marine benthic mats with descriptions of four novel species.</title>
        <authorList>
            <person name="Wang Y."/>
            <person name="Berthold D.E."/>
            <person name="Hu J."/>
            <person name="Lefler F.W."/>
            <person name="Laughinghouse H.D. IV."/>
        </authorList>
    </citation>
    <scope>NUCLEOTIDE SEQUENCE [LARGE SCALE GENOMIC DNA]</scope>
    <source>
        <strain evidence="13 14">BLCC-M143</strain>
    </source>
</reference>
<keyword evidence="6" id="KW-0547">Nucleotide-binding</keyword>
<dbReference type="Proteomes" id="UP001232992">
    <property type="component" value="Unassembled WGS sequence"/>
</dbReference>
<keyword evidence="14" id="KW-1185">Reference proteome</keyword>
<evidence type="ECO:0000313" key="14">
    <source>
        <dbReference type="Proteomes" id="UP001232992"/>
    </source>
</evidence>
<keyword evidence="8" id="KW-0067">ATP-binding</keyword>
<evidence type="ECO:0000256" key="11">
    <source>
        <dbReference type="ARBA" id="ARBA00048679"/>
    </source>
</evidence>
<evidence type="ECO:0000256" key="1">
    <source>
        <dbReference type="ARBA" id="ARBA00012513"/>
    </source>
</evidence>
<dbReference type="Gene3D" id="3.80.10.10">
    <property type="entry name" value="Ribonuclease Inhibitor"/>
    <property type="match status" value="2"/>
</dbReference>
<dbReference type="Pfam" id="PF00560">
    <property type="entry name" value="LRR_1"/>
    <property type="match status" value="2"/>
</dbReference>
<dbReference type="Gene3D" id="1.10.10.10">
    <property type="entry name" value="Winged helix-like DNA-binding domain superfamily/Winged helix DNA-binding domain"/>
    <property type="match status" value="1"/>
</dbReference>
<evidence type="ECO:0000259" key="12">
    <source>
        <dbReference type="PROSITE" id="PS51424"/>
    </source>
</evidence>
<dbReference type="InterPro" id="IPR050216">
    <property type="entry name" value="LRR_domain-containing"/>
</dbReference>
<dbReference type="SUPFAM" id="SSF52540">
    <property type="entry name" value="P-loop containing nucleoside triphosphate hydrolases"/>
    <property type="match status" value="1"/>
</dbReference>
<dbReference type="RefSeq" id="WP_283758621.1">
    <property type="nucleotide sequence ID" value="NZ_JAQOSQ010000011.1"/>
</dbReference>
<organism evidence="13 14">
    <name type="scientific">Roseofilum casamattae BLCC-M143</name>
    <dbReference type="NCBI Taxonomy" id="3022442"/>
    <lineage>
        <taxon>Bacteria</taxon>
        <taxon>Bacillati</taxon>
        <taxon>Cyanobacteriota</taxon>
        <taxon>Cyanophyceae</taxon>
        <taxon>Desertifilales</taxon>
        <taxon>Desertifilaceae</taxon>
        <taxon>Roseofilum</taxon>
        <taxon>Roseofilum casamattae</taxon>
    </lineage>
</organism>
<dbReference type="PANTHER" id="PTHR48051:SF1">
    <property type="entry name" value="RAS SUPPRESSOR PROTEIN 1"/>
    <property type="match status" value="1"/>
</dbReference>
<evidence type="ECO:0000256" key="6">
    <source>
        <dbReference type="ARBA" id="ARBA00022741"/>
    </source>
</evidence>
<dbReference type="Pfam" id="PF16095">
    <property type="entry name" value="COR-A"/>
    <property type="match status" value="1"/>
</dbReference>
<comment type="catalytic activity">
    <reaction evidence="11">
        <text>L-seryl-[protein] + ATP = O-phospho-L-seryl-[protein] + ADP + H(+)</text>
        <dbReference type="Rhea" id="RHEA:17989"/>
        <dbReference type="Rhea" id="RHEA-COMP:9863"/>
        <dbReference type="Rhea" id="RHEA-COMP:11604"/>
        <dbReference type="ChEBI" id="CHEBI:15378"/>
        <dbReference type="ChEBI" id="CHEBI:29999"/>
        <dbReference type="ChEBI" id="CHEBI:30616"/>
        <dbReference type="ChEBI" id="CHEBI:83421"/>
        <dbReference type="ChEBI" id="CHEBI:456216"/>
        <dbReference type="EC" id="2.7.11.1"/>
    </reaction>
</comment>
<dbReference type="SMART" id="SM00365">
    <property type="entry name" value="LRR_SD22"/>
    <property type="match status" value="10"/>
</dbReference>
<dbReference type="Gene3D" id="1.10.10.2200">
    <property type="match status" value="1"/>
</dbReference>
<dbReference type="InterPro" id="IPR036388">
    <property type="entry name" value="WH-like_DNA-bd_sf"/>
</dbReference>
<dbReference type="EC" id="2.7.11.1" evidence="1"/>
<dbReference type="SUPFAM" id="SSF52058">
    <property type="entry name" value="L domain-like"/>
    <property type="match status" value="1"/>
</dbReference>
<accession>A0ABT7C0D3</accession>
<gene>
    <name evidence="13" type="ORF">PMH09_12305</name>
</gene>
<dbReference type="InterPro" id="IPR032171">
    <property type="entry name" value="COR-A"/>
</dbReference>
<dbReference type="Pfam" id="PF08477">
    <property type="entry name" value="Roc"/>
    <property type="match status" value="1"/>
</dbReference>
<comment type="caution">
    <text evidence="13">The sequence shown here is derived from an EMBL/GenBank/DDBJ whole genome shotgun (WGS) entry which is preliminary data.</text>
</comment>
<dbReference type="EMBL" id="JAQOSQ010000011">
    <property type="protein sequence ID" value="MDJ1183968.1"/>
    <property type="molecule type" value="Genomic_DNA"/>
</dbReference>
<keyword evidence="4" id="KW-0808">Transferase</keyword>
<evidence type="ECO:0000256" key="10">
    <source>
        <dbReference type="ARBA" id="ARBA00047899"/>
    </source>
</evidence>
<evidence type="ECO:0000256" key="8">
    <source>
        <dbReference type="ARBA" id="ARBA00022840"/>
    </source>
</evidence>
<dbReference type="SMART" id="SM00364">
    <property type="entry name" value="LRR_BAC"/>
    <property type="match status" value="10"/>
</dbReference>
<dbReference type="InterPro" id="IPR055414">
    <property type="entry name" value="LRR_R13L4/SHOC2-like"/>
</dbReference>
<keyword evidence="2" id="KW-0723">Serine/threonine-protein kinase</keyword>
<dbReference type="Gene3D" id="3.40.50.300">
    <property type="entry name" value="P-loop containing nucleotide triphosphate hydrolases"/>
    <property type="match status" value="1"/>
</dbReference>
<evidence type="ECO:0000256" key="3">
    <source>
        <dbReference type="ARBA" id="ARBA00022614"/>
    </source>
</evidence>
<dbReference type="Pfam" id="PF25497">
    <property type="entry name" value="COR-B"/>
    <property type="match status" value="1"/>
</dbReference>